<dbReference type="InterPro" id="IPR029151">
    <property type="entry name" value="Sensor-like_sf"/>
</dbReference>
<reference evidence="15 16" key="1">
    <citation type="submission" date="2018-06" db="EMBL/GenBank/DDBJ databases">
        <authorList>
            <consortium name="Pathogen Informatics"/>
            <person name="Doyle S."/>
        </authorList>
    </citation>
    <scope>NUCLEOTIDE SEQUENCE [LARGE SCALE GENOMIC DNA]</scope>
    <source>
        <strain evidence="15 16">NCTC13028</strain>
    </source>
</reference>
<keyword evidence="10" id="KW-0175">Coiled coil</keyword>
<evidence type="ECO:0000313" key="16">
    <source>
        <dbReference type="Proteomes" id="UP000250223"/>
    </source>
</evidence>
<dbReference type="InterPro" id="IPR033479">
    <property type="entry name" value="dCache_1"/>
</dbReference>
<organism evidence="15 16">
    <name type="scientific">Clostridium cochlearium</name>
    <dbReference type="NCBI Taxonomy" id="1494"/>
    <lineage>
        <taxon>Bacteria</taxon>
        <taxon>Bacillati</taxon>
        <taxon>Bacillota</taxon>
        <taxon>Clostridia</taxon>
        <taxon>Eubacteriales</taxon>
        <taxon>Clostridiaceae</taxon>
        <taxon>Clostridium</taxon>
    </lineage>
</organism>
<feature type="region of interest" description="Disordered" evidence="11">
    <location>
        <begin position="374"/>
        <end position="393"/>
    </location>
</feature>
<dbReference type="PROSITE" id="PS50111">
    <property type="entry name" value="CHEMOTAXIS_TRANSDUC_2"/>
    <property type="match status" value="1"/>
</dbReference>
<dbReference type="Gene3D" id="3.30.450.20">
    <property type="entry name" value="PAS domain"/>
    <property type="match status" value="1"/>
</dbReference>
<keyword evidence="7 9" id="KW-0807">Transducer</keyword>
<evidence type="ECO:0000256" key="7">
    <source>
        <dbReference type="ARBA" id="ARBA00023224"/>
    </source>
</evidence>
<evidence type="ECO:0000259" key="14">
    <source>
        <dbReference type="PROSITE" id="PS50885"/>
    </source>
</evidence>
<gene>
    <name evidence="15" type="primary">mcpB_2</name>
    <name evidence="15" type="ORF">NCTC13028_01718</name>
</gene>
<keyword evidence="3" id="KW-0145">Chemotaxis</keyword>
<dbReference type="InterPro" id="IPR004089">
    <property type="entry name" value="MCPsignal_dom"/>
</dbReference>
<accession>A0A2X2WGF8</accession>
<keyword evidence="2" id="KW-1003">Cell membrane</keyword>
<dbReference type="SMART" id="SM00283">
    <property type="entry name" value="MA"/>
    <property type="match status" value="1"/>
</dbReference>
<dbReference type="CDD" id="cd12914">
    <property type="entry name" value="PDC1_DGC_like"/>
    <property type="match status" value="1"/>
</dbReference>
<feature type="domain" description="HAMP" evidence="14">
    <location>
        <begin position="307"/>
        <end position="364"/>
    </location>
</feature>
<dbReference type="Gene3D" id="1.10.287.950">
    <property type="entry name" value="Methyl-accepting chemotaxis protein"/>
    <property type="match status" value="1"/>
</dbReference>
<evidence type="ECO:0000256" key="8">
    <source>
        <dbReference type="ARBA" id="ARBA00029447"/>
    </source>
</evidence>
<dbReference type="GO" id="GO:0005886">
    <property type="term" value="C:plasma membrane"/>
    <property type="evidence" value="ECO:0007669"/>
    <property type="project" value="UniProtKB-SubCell"/>
</dbReference>
<keyword evidence="4 12" id="KW-0812">Transmembrane</keyword>
<evidence type="ECO:0000256" key="10">
    <source>
        <dbReference type="SAM" id="Coils"/>
    </source>
</evidence>
<name>A0A2X2WGF8_CLOCO</name>
<dbReference type="GO" id="GO:0006935">
    <property type="term" value="P:chemotaxis"/>
    <property type="evidence" value="ECO:0007669"/>
    <property type="project" value="UniProtKB-KW"/>
</dbReference>
<dbReference type="CDD" id="cd12912">
    <property type="entry name" value="PDC2_MCP_like"/>
    <property type="match status" value="1"/>
</dbReference>
<feature type="coiled-coil region" evidence="10">
    <location>
        <begin position="604"/>
        <end position="666"/>
    </location>
</feature>
<dbReference type="AlphaFoldDB" id="A0A2X2WGF8"/>
<dbReference type="Proteomes" id="UP000250223">
    <property type="component" value="Unassembled WGS sequence"/>
</dbReference>
<keyword evidence="5 12" id="KW-1133">Transmembrane helix</keyword>
<evidence type="ECO:0000256" key="5">
    <source>
        <dbReference type="ARBA" id="ARBA00022989"/>
    </source>
</evidence>
<dbReference type="PANTHER" id="PTHR32089">
    <property type="entry name" value="METHYL-ACCEPTING CHEMOTAXIS PROTEIN MCPB"/>
    <property type="match status" value="1"/>
</dbReference>
<sequence>MKSIKTRLIAIFTGVVLVITLGLGAISTNVVNKKLIDKANKDLEIMAMAEAKYIKSICDAETSYIDAIAQSNILFDEKVTLDEKVNYFQKEAKRTGYIEFALADKNGNVISFNKQKSVLNIKDRDYYKKAISGKRAVSDVIISKTDGQPVIMFAAPVMRNGKIEGVFYGLKAGIFLSTIASNFKYGETGYAYIINNKGVSVGDKNKDLVLKRYNFIEAAKENPDIKQLSDVIENKMIKREVGIGEYSYEGKGIMVGFSPIEDSNWIISVGMETKEVLKDVYQLRNILIIFSLIAIVIGIVIIYMVSASIAKPIKLLTGNIERIANYDLTFTKDETEKYLNRKDEIGKIGNAILAMQENFKSLIKDVEDASNQVSASSEEFSATSEQSATTSEEVANTIEEIARGASNQAQDAEKGAHSMEELGYLLEVEQKYLEELNIFADKVVDLKNEGISTVKYLVQNSKENNEIANEVNEVIISSNESAKHIQEASEMIQSIAEQTNLLALNAAIESARAGEAGKGFAVVADEIRKLAEDSNKFTAEIKEIVTVLTSKTENAVLNMKKAEEIVNNQDKLVEKTEGKFNGIADSIEKTKETIENLNVFSKKMEDKKNQMLELVQNLSAIAEENAAGTEQASASVQEQAASVEEIAGSSQNLAELAQKLNELIMKFQI</sequence>
<feature type="domain" description="Methyl-accepting transducer" evidence="13">
    <location>
        <begin position="383"/>
        <end position="640"/>
    </location>
</feature>
<evidence type="ECO:0000256" key="6">
    <source>
        <dbReference type="ARBA" id="ARBA00023136"/>
    </source>
</evidence>
<evidence type="ECO:0000313" key="15">
    <source>
        <dbReference type="EMBL" id="SQB35105.1"/>
    </source>
</evidence>
<evidence type="ECO:0000256" key="3">
    <source>
        <dbReference type="ARBA" id="ARBA00022500"/>
    </source>
</evidence>
<dbReference type="SUPFAM" id="SSF103190">
    <property type="entry name" value="Sensory domain-like"/>
    <property type="match status" value="1"/>
</dbReference>
<keyword evidence="6 12" id="KW-0472">Membrane</keyword>
<protein>
    <submittedName>
        <fullName evidence="15">Methyl-accepting chemotaxis protein</fullName>
    </submittedName>
</protein>
<comment type="similarity">
    <text evidence="8">Belongs to the methyl-accepting chemotaxis (MCP) protein family.</text>
</comment>
<proteinExistence type="inferred from homology"/>
<evidence type="ECO:0000256" key="2">
    <source>
        <dbReference type="ARBA" id="ARBA00022475"/>
    </source>
</evidence>
<dbReference type="InterPro" id="IPR003660">
    <property type="entry name" value="HAMP_dom"/>
</dbReference>
<dbReference type="Pfam" id="PF02743">
    <property type="entry name" value="dCache_1"/>
    <property type="match status" value="1"/>
</dbReference>
<comment type="subcellular location">
    <subcellularLocation>
        <location evidence="1">Cell membrane</location>
        <topology evidence="1">Multi-pass membrane protein</topology>
    </subcellularLocation>
</comment>
<dbReference type="RefSeq" id="WP_111921555.1">
    <property type="nucleotide sequence ID" value="NZ_UAWC01000023.1"/>
</dbReference>
<evidence type="ECO:0000256" key="11">
    <source>
        <dbReference type="SAM" id="MobiDB-lite"/>
    </source>
</evidence>
<dbReference type="PANTHER" id="PTHR32089:SF112">
    <property type="entry name" value="LYSOZYME-LIKE PROTEIN-RELATED"/>
    <property type="match status" value="1"/>
</dbReference>
<feature type="transmembrane region" description="Helical" evidence="12">
    <location>
        <begin position="286"/>
        <end position="305"/>
    </location>
</feature>
<dbReference type="EMBL" id="UAWC01000023">
    <property type="protein sequence ID" value="SQB35105.1"/>
    <property type="molecule type" value="Genomic_DNA"/>
</dbReference>
<evidence type="ECO:0000256" key="1">
    <source>
        <dbReference type="ARBA" id="ARBA00004651"/>
    </source>
</evidence>
<dbReference type="GO" id="GO:0007165">
    <property type="term" value="P:signal transduction"/>
    <property type="evidence" value="ECO:0007669"/>
    <property type="project" value="UniProtKB-KW"/>
</dbReference>
<evidence type="ECO:0000259" key="13">
    <source>
        <dbReference type="PROSITE" id="PS50111"/>
    </source>
</evidence>
<evidence type="ECO:0000256" key="12">
    <source>
        <dbReference type="SAM" id="Phobius"/>
    </source>
</evidence>
<dbReference type="SUPFAM" id="SSF58104">
    <property type="entry name" value="Methyl-accepting chemotaxis protein (MCP) signaling domain"/>
    <property type="match status" value="1"/>
</dbReference>
<evidence type="ECO:0000256" key="4">
    <source>
        <dbReference type="ARBA" id="ARBA00022692"/>
    </source>
</evidence>
<dbReference type="Pfam" id="PF00015">
    <property type="entry name" value="MCPsignal"/>
    <property type="match status" value="1"/>
</dbReference>
<evidence type="ECO:0000256" key="9">
    <source>
        <dbReference type="PROSITE-ProRule" id="PRU00284"/>
    </source>
</evidence>
<dbReference type="PROSITE" id="PS50885">
    <property type="entry name" value="HAMP"/>
    <property type="match status" value="1"/>
</dbReference>